<evidence type="ECO:0000256" key="2">
    <source>
        <dbReference type="ARBA" id="ARBA00009511"/>
    </source>
</evidence>
<dbReference type="GO" id="GO:0003785">
    <property type="term" value="F:actin monomer binding"/>
    <property type="evidence" value="ECO:0007669"/>
    <property type="project" value="InterPro"/>
</dbReference>
<dbReference type="GO" id="GO:0030334">
    <property type="term" value="P:regulation of cell migration"/>
    <property type="evidence" value="ECO:0007669"/>
    <property type="project" value="TreeGrafter"/>
</dbReference>
<evidence type="ECO:0000256" key="6">
    <source>
        <dbReference type="ARBA" id="ARBA00025497"/>
    </source>
</evidence>
<keyword evidence="3" id="KW-0963">Cytoplasm</keyword>
<dbReference type="AlphaFoldDB" id="A0A7J5XME8"/>
<keyword evidence="4" id="KW-0009">Actin-binding</keyword>
<dbReference type="InterPro" id="IPR038386">
    <property type="entry name" value="Beta-thymosin_sf"/>
</dbReference>
<reference evidence="8 9" key="1">
    <citation type="submission" date="2020-03" db="EMBL/GenBank/DDBJ databases">
        <title>Dissostichus mawsoni Genome sequencing and assembly.</title>
        <authorList>
            <person name="Park H."/>
        </authorList>
    </citation>
    <scope>NUCLEOTIDE SEQUENCE [LARGE SCALE GENOMIC DNA]</scope>
    <source>
        <strain evidence="8">DM0001</strain>
        <tissue evidence="8">Muscle</tissue>
    </source>
</reference>
<keyword evidence="9" id="KW-1185">Reference proteome</keyword>
<comment type="subcellular location">
    <subcellularLocation>
        <location evidence="1">Cytoplasm</location>
        <location evidence="1">Cytoskeleton</location>
    </subcellularLocation>
</comment>
<evidence type="ECO:0000313" key="8">
    <source>
        <dbReference type="EMBL" id="KAF3838170.1"/>
    </source>
</evidence>
<dbReference type="GO" id="GO:0005856">
    <property type="term" value="C:cytoskeleton"/>
    <property type="evidence" value="ECO:0007669"/>
    <property type="project" value="UniProtKB-SubCell"/>
</dbReference>
<evidence type="ECO:0000313" key="9">
    <source>
        <dbReference type="Proteomes" id="UP000518266"/>
    </source>
</evidence>
<dbReference type="GO" id="GO:0007015">
    <property type="term" value="P:actin filament organization"/>
    <property type="evidence" value="ECO:0007669"/>
    <property type="project" value="InterPro"/>
</dbReference>
<dbReference type="PANTHER" id="PTHR12021:SF3">
    <property type="entry name" value="THYMOSIN BETA-4-LIKE"/>
    <property type="match status" value="1"/>
</dbReference>
<comment type="caution">
    <text evidence="8">The sequence shown here is derived from an EMBL/GenBank/DDBJ whole genome shotgun (WGS) entry which is preliminary data.</text>
</comment>
<protein>
    <submittedName>
        <fullName evidence="8">Uncharacterized protein</fullName>
    </submittedName>
</protein>
<dbReference type="Proteomes" id="UP000518266">
    <property type="component" value="Unassembled WGS sequence"/>
</dbReference>
<dbReference type="OrthoDB" id="2151618at2759"/>
<evidence type="ECO:0000256" key="5">
    <source>
        <dbReference type="ARBA" id="ARBA00023212"/>
    </source>
</evidence>
<evidence type="ECO:0000256" key="7">
    <source>
        <dbReference type="SAM" id="MobiDB-lite"/>
    </source>
</evidence>
<sequence length="188" mass="21294">MGAQCSCILPPRYGAEEQMIEQITAFLGKNRQLCLGSSLSYFREVKQQACPIKFLPALGANQLAYRRTSSKMSAKCPIKQEVVDFNKGKLKRTETAEKNPLPTTKVIDDEKIAIEEKCAKVPLNKELEGFKKDHLKKAEMKEKNPLPTTDEPLNEEVGSFNKQQLKKTTTKEKNSRPTAAELKRRRKP</sequence>
<dbReference type="EMBL" id="JAAKFY010000022">
    <property type="protein sequence ID" value="KAF3838170.1"/>
    <property type="molecule type" value="Genomic_DNA"/>
</dbReference>
<dbReference type="InterPro" id="IPR001152">
    <property type="entry name" value="Beta-thymosin"/>
</dbReference>
<feature type="region of interest" description="Disordered" evidence="7">
    <location>
        <begin position="136"/>
        <end position="188"/>
    </location>
</feature>
<proteinExistence type="inferred from homology"/>
<gene>
    <name evidence="8" type="ORF">F7725_009938</name>
</gene>
<evidence type="ECO:0000256" key="4">
    <source>
        <dbReference type="ARBA" id="ARBA00023203"/>
    </source>
</evidence>
<comment type="similarity">
    <text evidence="2">Belongs to the thymosin beta family.</text>
</comment>
<dbReference type="GO" id="GO:0005737">
    <property type="term" value="C:cytoplasm"/>
    <property type="evidence" value="ECO:0007669"/>
    <property type="project" value="TreeGrafter"/>
</dbReference>
<comment type="function">
    <text evidence="6">Plays an important role in the organization of the cytoskeleton. Binds to and sequesters actin monomers (G actin) and therefore inhibits actin polymerization.</text>
</comment>
<accession>A0A7J5XME8</accession>
<evidence type="ECO:0000256" key="1">
    <source>
        <dbReference type="ARBA" id="ARBA00004245"/>
    </source>
</evidence>
<name>A0A7J5XME8_DISMA</name>
<keyword evidence="5" id="KW-0206">Cytoskeleton</keyword>
<dbReference type="Gene3D" id="1.20.5.520">
    <property type="entry name" value="Single helix bin"/>
    <property type="match status" value="3"/>
</dbReference>
<dbReference type="PANTHER" id="PTHR12021">
    <property type="entry name" value="THYMOSIN BETA"/>
    <property type="match status" value="1"/>
</dbReference>
<dbReference type="Pfam" id="PF01290">
    <property type="entry name" value="Thymosin"/>
    <property type="match status" value="3"/>
</dbReference>
<evidence type="ECO:0000256" key="3">
    <source>
        <dbReference type="ARBA" id="ARBA00022490"/>
    </source>
</evidence>
<dbReference type="SMART" id="SM00152">
    <property type="entry name" value="THY"/>
    <property type="match status" value="3"/>
</dbReference>
<organism evidence="8 9">
    <name type="scientific">Dissostichus mawsoni</name>
    <name type="common">Antarctic cod</name>
    <dbReference type="NCBI Taxonomy" id="36200"/>
    <lineage>
        <taxon>Eukaryota</taxon>
        <taxon>Metazoa</taxon>
        <taxon>Chordata</taxon>
        <taxon>Craniata</taxon>
        <taxon>Vertebrata</taxon>
        <taxon>Euteleostomi</taxon>
        <taxon>Actinopterygii</taxon>
        <taxon>Neopterygii</taxon>
        <taxon>Teleostei</taxon>
        <taxon>Neoteleostei</taxon>
        <taxon>Acanthomorphata</taxon>
        <taxon>Eupercaria</taxon>
        <taxon>Perciformes</taxon>
        <taxon>Notothenioidei</taxon>
        <taxon>Nototheniidae</taxon>
        <taxon>Dissostichus</taxon>
    </lineage>
</organism>